<dbReference type="EMBL" id="DS999641">
    <property type="protein sequence ID" value="EFE66324.2"/>
    <property type="molecule type" value="Genomic_DNA"/>
</dbReference>
<dbReference type="AlphaFoldDB" id="D5ZP91"/>
<feature type="compositionally biased region" description="Basic and acidic residues" evidence="1">
    <location>
        <begin position="387"/>
        <end position="398"/>
    </location>
</feature>
<reference evidence="3" key="1">
    <citation type="submission" date="2008-12" db="EMBL/GenBank/DDBJ databases">
        <title>Annotation of Streptomyces ghanaensis ATCC 14672.</title>
        <authorList>
            <consortium name="The Broad Institute Genome Sequencing Platform"/>
            <consortium name="Broad Institute Microbial Sequencing Center"/>
            <person name="Fischbach M."/>
            <person name="Ward D."/>
            <person name="Young S."/>
            <person name="Kodira C.D."/>
            <person name="Zeng Q."/>
            <person name="Koehrsen M."/>
            <person name="Godfrey P."/>
            <person name="Alvarado L."/>
            <person name="Berlin A.M."/>
            <person name="Borenstein D."/>
            <person name="Chen Z."/>
            <person name="Engels R."/>
            <person name="Freedman E."/>
            <person name="Gellesch M."/>
            <person name="Goldberg J."/>
            <person name="Griggs A."/>
            <person name="Gujja S."/>
            <person name="Heiman D.I."/>
            <person name="Hepburn T.A."/>
            <person name="Howarth C."/>
            <person name="Jen D."/>
            <person name="Larson L."/>
            <person name="Lewis B."/>
            <person name="Mehta T."/>
            <person name="Park D."/>
            <person name="Pearson M."/>
            <person name="Roberts A."/>
            <person name="Saif S."/>
            <person name="Shea T.D."/>
            <person name="Shenoy N."/>
            <person name="Sisk P."/>
            <person name="Stolte C."/>
            <person name="Sykes S.N."/>
            <person name="Walk T."/>
            <person name="White J."/>
            <person name="Yandava C."/>
            <person name="Straight P."/>
            <person name="Clardy J."/>
            <person name="Hung D."/>
            <person name="Kolter R."/>
            <person name="Mekalanos J."/>
            <person name="Walker S."/>
            <person name="Walsh C.T."/>
            <person name="Wieland B.L.C."/>
            <person name="Ilzarbe M."/>
            <person name="Galagan J."/>
            <person name="Nusbaum C."/>
            <person name="Birren B."/>
        </authorList>
    </citation>
    <scope>NUCLEOTIDE SEQUENCE [LARGE SCALE GENOMIC DNA]</scope>
    <source>
        <strain evidence="3">ATCC 14672 / DSM 40746 / JCM 4963 / KCTC 9882 / NRRL B-12104 / FH 1290</strain>
    </source>
</reference>
<proteinExistence type="predicted"/>
<evidence type="ECO:0000313" key="3">
    <source>
        <dbReference type="Proteomes" id="UP000003824"/>
    </source>
</evidence>
<accession>D5ZP91</accession>
<protein>
    <submittedName>
        <fullName evidence="2">Predicted protein</fullName>
    </submittedName>
</protein>
<feature type="region of interest" description="Disordered" evidence="1">
    <location>
        <begin position="448"/>
        <end position="496"/>
    </location>
</feature>
<feature type="region of interest" description="Disordered" evidence="1">
    <location>
        <begin position="1"/>
        <end position="103"/>
    </location>
</feature>
<evidence type="ECO:0000256" key="1">
    <source>
        <dbReference type="SAM" id="MobiDB-lite"/>
    </source>
</evidence>
<feature type="compositionally biased region" description="Basic and acidic residues" evidence="1">
    <location>
        <begin position="486"/>
        <end position="496"/>
    </location>
</feature>
<name>D5ZP91_STRV1</name>
<sequence length="496" mass="52027">MGAAPAVSVPGQFTGRPHQLRGGARGVLPHAGEQLGHRAGARAGEELADGEVVDQGTGGEIPVTGGGAVSERLGEGSGPPQPLGGPPVQLGFQTGPLHPQMGAEDLPEQGVEAVLAVPEVLDERVPTAEPGQDGPGVGPAREHVGELGAEPVEQADPQQQVLGLVVLPPEHLRQQVVGDRAVIDLELLEVPLRIRALPCRQGAQPQPGGPPPGALQKRAHGGRGQPQPVQLQQFGRFPGSEGQLRAPDLRQLTGGAVAVQGQQRLGPGDEDQPQSPPGVAQHELQLLRDLRCGDPVVLVEHHDHGLLTGAQPGGEPGRQGRGHPARVRREADVLGQGDAGGAQGPQQVRPEHPRPLTGRIGGEPGDDRPVTGLRPVRHQQCLPRARGAVDHGQRRPEGFVEMPGQPLPPQERHRSRGHGEPGVQERVPLRVGHGARRRRAVPFEFRHGAHRPCSSGFTRVHQGSSGSVRPRPCALPASQPRGAGALRERARLASSA</sequence>
<dbReference type="Proteomes" id="UP000003824">
    <property type="component" value="Unassembled WGS sequence"/>
</dbReference>
<feature type="compositionally biased region" description="Gly residues" evidence="1">
    <location>
        <begin position="56"/>
        <end position="68"/>
    </location>
</feature>
<feature type="region of interest" description="Disordered" evidence="1">
    <location>
        <begin position="306"/>
        <end position="424"/>
    </location>
</feature>
<gene>
    <name evidence="2" type="ORF">SSFG_01574</name>
</gene>
<feature type="region of interest" description="Disordered" evidence="1">
    <location>
        <begin position="200"/>
        <end position="245"/>
    </location>
</feature>
<organism evidence="2 3">
    <name type="scientific">Streptomyces viridosporus (strain ATCC 14672 / DSM 40746 / JCM 4963 / KCTC 9882 / NRRL B-12104 / FH 1290)</name>
    <name type="common">Streptomyces ghanaensis</name>
    <dbReference type="NCBI Taxonomy" id="566461"/>
    <lineage>
        <taxon>Bacteria</taxon>
        <taxon>Bacillati</taxon>
        <taxon>Actinomycetota</taxon>
        <taxon>Actinomycetes</taxon>
        <taxon>Kitasatosporales</taxon>
        <taxon>Streptomycetaceae</taxon>
        <taxon>Streptomyces</taxon>
    </lineage>
</organism>
<evidence type="ECO:0000313" key="2">
    <source>
        <dbReference type="EMBL" id="EFE66324.2"/>
    </source>
</evidence>
<dbReference type="eggNOG" id="ENOG50321ZJ">
    <property type="taxonomic scope" value="Bacteria"/>
</dbReference>
<feature type="compositionally biased region" description="Polar residues" evidence="1">
    <location>
        <begin position="455"/>
        <end position="467"/>
    </location>
</feature>